<dbReference type="EMBL" id="WQMT02000007">
    <property type="protein sequence ID" value="KAG9221456.1"/>
    <property type="molecule type" value="Genomic_DNA"/>
</dbReference>
<protein>
    <submittedName>
        <fullName evidence="1">Uncharacterized protein</fullName>
    </submittedName>
</protein>
<comment type="caution">
    <text evidence="1">The sequence shown here is derived from an EMBL/GenBank/DDBJ whole genome shotgun (WGS) entry which is preliminary data.</text>
</comment>
<sequence>MDFLAVLVVLFVHVLQTAGSAIQARQIPGLLFNLRVSNISAHFTGASLLNNQLSRVDFDFAPVLPLPLGLTSATIDSVTLTAVSGLTTIFTVEKTFDPALEVPTDGSVNSGVFTDVPLTQGSAATLSAVSSGILVASGQWNTHVTIITNPLTLPLPLTTVDPLVPTAWSISFF</sequence>
<accession>A0ACB7IUE5</accession>
<keyword evidence="2" id="KW-1185">Reference proteome</keyword>
<evidence type="ECO:0000313" key="2">
    <source>
        <dbReference type="Proteomes" id="UP000824881"/>
    </source>
</evidence>
<gene>
    <name evidence="1" type="ORF">CCMSSC00406_0010147</name>
</gene>
<dbReference type="Proteomes" id="UP000824881">
    <property type="component" value="Unassembled WGS sequence"/>
</dbReference>
<organism evidence="1 2">
    <name type="scientific">Pleurotus cornucopiae</name>
    <name type="common">Cornucopia mushroom</name>
    <dbReference type="NCBI Taxonomy" id="5321"/>
    <lineage>
        <taxon>Eukaryota</taxon>
        <taxon>Fungi</taxon>
        <taxon>Dikarya</taxon>
        <taxon>Basidiomycota</taxon>
        <taxon>Agaricomycotina</taxon>
        <taxon>Agaricomycetes</taxon>
        <taxon>Agaricomycetidae</taxon>
        <taxon>Agaricales</taxon>
        <taxon>Pleurotineae</taxon>
        <taxon>Pleurotaceae</taxon>
        <taxon>Pleurotus</taxon>
    </lineage>
</organism>
<name>A0ACB7IUE5_PLECO</name>
<reference evidence="1 2" key="1">
    <citation type="journal article" date="2021" name="Appl. Environ. Microbiol.">
        <title>Genetic linkage and physical mapping for an oyster mushroom Pleurotus cornucopiae and QTL analysis for the trait cap color.</title>
        <authorList>
            <person name="Zhang Y."/>
            <person name="Gao W."/>
            <person name="Sonnenberg A."/>
            <person name="Chen Q."/>
            <person name="Zhang J."/>
            <person name="Huang C."/>
        </authorList>
    </citation>
    <scope>NUCLEOTIDE SEQUENCE [LARGE SCALE GENOMIC DNA]</scope>
    <source>
        <strain evidence="1">CCMSSC00406</strain>
    </source>
</reference>
<evidence type="ECO:0000313" key="1">
    <source>
        <dbReference type="EMBL" id="KAG9221456.1"/>
    </source>
</evidence>
<proteinExistence type="predicted"/>